<dbReference type="Proteomes" id="UP000240322">
    <property type="component" value="Unassembled WGS sequence"/>
</dbReference>
<organism evidence="1 2">
    <name type="scientific">Candidatus Marsarchaeota G2 archaeon OSP_D</name>
    <dbReference type="NCBI Taxonomy" id="1978157"/>
    <lineage>
        <taxon>Archaea</taxon>
        <taxon>Candidatus Marsarchaeota</taxon>
        <taxon>Candidatus Marsarchaeota group 2</taxon>
    </lineage>
</organism>
<dbReference type="AlphaFoldDB" id="A0A2R6AAK4"/>
<evidence type="ECO:0008006" key="3">
    <source>
        <dbReference type="Google" id="ProtNLM"/>
    </source>
</evidence>
<sequence length="62" mass="7141">MPESLTTELKIHTLKGKYVLVYLPHWLAQLYGVKHTTKAKAILMDKQIVLRFEDTDSRGDAK</sequence>
<dbReference type="EMBL" id="NEXE01000315">
    <property type="protein sequence ID" value="PSN83335.1"/>
    <property type="molecule type" value="Genomic_DNA"/>
</dbReference>
<comment type="caution">
    <text evidence="1">The sequence shown here is derived from an EMBL/GenBank/DDBJ whole genome shotgun (WGS) entry which is preliminary data.</text>
</comment>
<proteinExistence type="predicted"/>
<protein>
    <recommendedName>
        <fullName evidence="3">SpoVT-AbrB domain-containing protein</fullName>
    </recommendedName>
</protein>
<accession>A0A2R6AAK4</accession>
<name>A0A2R6AAK4_9ARCH</name>
<evidence type="ECO:0000313" key="1">
    <source>
        <dbReference type="EMBL" id="PSN83335.1"/>
    </source>
</evidence>
<reference evidence="1 2" key="1">
    <citation type="submission" date="2017-04" db="EMBL/GenBank/DDBJ databases">
        <title>Novel microbial lineages endemic to geothermal iron-oxide mats fill important gaps in the evolutionary history of Archaea.</title>
        <authorList>
            <person name="Jay Z.J."/>
            <person name="Beam J.P."/>
            <person name="Dlakic M."/>
            <person name="Rusch D.B."/>
            <person name="Kozubal M.A."/>
            <person name="Inskeep W.P."/>
        </authorList>
    </citation>
    <scope>NUCLEOTIDE SEQUENCE [LARGE SCALE GENOMIC DNA]</scope>
    <source>
        <strain evidence="1">OSP_D</strain>
    </source>
</reference>
<gene>
    <name evidence="1" type="ORF">B9Q03_13515</name>
</gene>
<evidence type="ECO:0000313" key="2">
    <source>
        <dbReference type="Proteomes" id="UP000240322"/>
    </source>
</evidence>